<dbReference type="EMBL" id="REGN01000703">
    <property type="protein sequence ID" value="RNA39779.1"/>
    <property type="molecule type" value="Genomic_DNA"/>
</dbReference>
<sequence length="104" mass="10319">MKLVKIKIQIFFSRKSSLHLSFSVGIPVVIVGEVVTTGVSTATGISTGTGFSTGTGISTGIGGNKVVGSCTKMMASGDVLIITGISSTGAMISVVVVTVAVVVA</sequence>
<name>A0A3M7SVQ5_BRAPC</name>
<organism evidence="2 3">
    <name type="scientific">Brachionus plicatilis</name>
    <name type="common">Marine rotifer</name>
    <name type="synonym">Brachionus muelleri</name>
    <dbReference type="NCBI Taxonomy" id="10195"/>
    <lineage>
        <taxon>Eukaryota</taxon>
        <taxon>Metazoa</taxon>
        <taxon>Spiralia</taxon>
        <taxon>Gnathifera</taxon>
        <taxon>Rotifera</taxon>
        <taxon>Eurotatoria</taxon>
        <taxon>Monogononta</taxon>
        <taxon>Pseudotrocha</taxon>
        <taxon>Ploima</taxon>
        <taxon>Brachionidae</taxon>
        <taxon>Brachionus</taxon>
    </lineage>
</organism>
<comment type="caution">
    <text evidence="2">The sequence shown here is derived from an EMBL/GenBank/DDBJ whole genome shotgun (WGS) entry which is preliminary data.</text>
</comment>
<evidence type="ECO:0000313" key="2">
    <source>
        <dbReference type="EMBL" id="RNA39779.1"/>
    </source>
</evidence>
<protein>
    <submittedName>
        <fullName evidence="2">Uncharacterized protein</fullName>
    </submittedName>
</protein>
<proteinExistence type="predicted"/>
<dbReference type="AlphaFoldDB" id="A0A3M7SVQ5"/>
<evidence type="ECO:0000256" key="1">
    <source>
        <dbReference type="SAM" id="Phobius"/>
    </source>
</evidence>
<keyword evidence="1" id="KW-0472">Membrane</keyword>
<dbReference type="Proteomes" id="UP000276133">
    <property type="component" value="Unassembled WGS sequence"/>
</dbReference>
<feature type="transmembrane region" description="Helical" evidence="1">
    <location>
        <begin position="79"/>
        <end position="103"/>
    </location>
</feature>
<gene>
    <name evidence="2" type="ORF">BpHYR1_034374</name>
</gene>
<keyword evidence="1" id="KW-0812">Transmembrane</keyword>
<reference evidence="2 3" key="1">
    <citation type="journal article" date="2018" name="Sci. Rep.">
        <title>Genomic signatures of local adaptation to the degree of environmental predictability in rotifers.</title>
        <authorList>
            <person name="Franch-Gras L."/>
            <person name="Hahn C."/>
            <person name="Garcia-Roger E.M."/>
            <person name="Carmona M.J."/>
            <person name="Serra M."/>
            <person name="Gomez A."/>
        </authorList>
    </citation>
    <scope>NUCLEOTIDE SEQUENCE [LARGE SCALE GENOMIC DNA]</scope>
    <source>
        <strain evidence="2">HYR1</strain>
    </source>
</reference>
<accession>A0A3M7SVQ5</accession>
<evidence type="ECO:0000313" key="3">
    <source>
        <dbReference type="Proteomes" id="UP000276133"/>
    </source>
</evidence>
<keyword evidence="3" id="KW-1185">Reference proteome</keyword>
<keyword evidence="1" id="KW-1133">Transmembrane helix</keyword>